<comment type="caution">
    <text evidence="1">The sequence shown here is derived from an EMBL/GenBank/DDBJ whole genome shotgun (WGS) entry which is preliminary data.</text>
</comment>
<proteinExistence type="predicted"/>
<dbReference type="AlphaFoldDB" id="A0A550CIF1"/>
<dbReference type="Proteomes" id="UP000320762">
    <property type="component" value="Unassembled WGS sequence"/>
</dbReference>
<sequence length="60" mass="6484">MLETIMTSSTPVNACRATTCSECKKTTWTGCGMHIEQALKGVKEEDRCKCERGAAKCVVG</sequence>
<organism evidence="1 2">
    <name type="scientific">Schizophyllum amplum</name>
    <dbReference type="NCBI Taxonomy" id="97359"/>
    <lineage>
        <taxon>Eukaryota</taxon>
        <taxon>Fungi</taxon>
        <taxon>Dikarya</taxon>
        <taxon>Basidiomycota</taxon>
        <taxon>Agaricomycotina</taxon>
        <taxon>Agaricomycetes</taxon>
        <taxon>Agaricomycetidae</taxon>
        <taxon>Agaricales</taxon>
        <taxon>Schizophyllaceae</taxon>
        <taxon>Schizophyllum</taxon>
    </lineage>
</organism>
<dbReference type="EMBL" id="VDMD01000007">
    <property type="protein sequence ID" value="TRM64578.1"/>
    <property type="molecule type" value="Genomic_DNA"/>
</dbReference>
<reference evidence="1 2" key="1">
    <citation type="journal article" date="2019" name="New Phytol.">
        <title>Comparative genomics reveals unique wood-decay strategies and fruiting body development in the Schizophyllaceae.</title>
        <authorList>
            <person name="Almasi E."/>
            <person name="Sahu N."/>
            <person name="Krizsan K."/>
            <person name="Balint B."/>
            <person name="Kovacs G.M."/>
            <person name="Kiss B."/>
            <person name="Cseklye J."/>
            <person name="Drula E."/>
            <person name="Henrissat B."/>
            <person name="Nagy I."/>
            <person name="Chovatia M."/>
            <person name="Adam C."/>
            <person name="LaButti K."/>
            <person name="Lipzen A."/>
            <person name="Riley R."/>
            <person name="Grigoriev I.V."/>
            <person name="Nagy L.G."/>
        </authorList>
    </citation>
    <scope>NUCLEOTIDE SEQUENCE [LARGE SCALE GENOMIC DNA]</scope>
    <source>
        <strain evidence="1 2">NL-1724</strain>
    </source>
</reference>
<name>A0A550CIF1_9AGAR</name>
<protein>
    <submittedName>
        <fullName evidence="1">Uncharacterized protein</fullName>
    </submittedName>
</protein>
<evidence type="ECO:0000313" key="1">
    <source>
        <dbReference type="EMBL" id="TRM64578.1"/>
    </source>
</evidence>
<evidence type="ECO:0000313" key="2">
    <source>
        <dbReference type="Proteomes" id="UP000320762"/>
    </source>
</evidence>
<dbReference type="PANTHER" id="PTHR34724">
    <property type="entry name" value="OS12G0596101 PROTEIN"/>
    <property type="match status" value="1"/>
</dbReference>
<dbReference type="OrthoDB" id="88410at2759"/>
<accession>A0A550CIF1</accession>
<dbReference type="PANTHER" id="PTHR34724:SF2">
    <property type="entry name" value="OS12G0596101 PROTEIN"/>
    <property type="match status" value="1"/>
</dbReference>
<gene>
    <name evidence="1" type="ORF">BD626DRAFT_492281</name>
</gene>
<keyword evidence="2" id="KW-1185">Reference proteome</keyword>